<comment type="caution">
    <text evidence="7">The sequence shown here is derived from an EMBL/GenBank/DDBJ whole genome shotgun (WGS) entry which is preliminary data.</text>
</comment>
<dbReference type="EMBL" id="BDRX01000101">
    <property type="protein sequence ID" value="GBF97491.1"/>
    <property type="molecule type" value="Genomic_DNA"/>
</dbReference>
<dbReference type="InParanoid" id="A0A2V0PCB0"/>
<feature type="compositionally biased region" description="Acidic residues" evidence="5">
    <location>
        <begin position="60"/>
        <end position="77"/>
    </location>
</feature>
<keyword evidence="2 4" id="KW-0863">Zinc-finger</keyword>
<proteinExistence type="predicted"/>
<feature type="domain" description="HIT-type" evidence="6">
    <location>
        <begin position="142"/>
        <end position="174"/>
    </location>
</feature>
<dbReference type="AlphaFoldDB" id="A0A2V0PCB0"/>
<dbReference type="PANTHER" id="PTHR13093">
    <property type="entry name" value="ZINC FINGER HIT DOMAIN CONTAINING PROTEIN 1"/>
    <property type="match status" value="1"/>
</dbReference>
<dbReference type="Proteomes" id="UP000247498">
    <property type="component" value="Unassembled WGS sequence"/>
</dbReference>
<organism evidence="7 8">
    <name type="scientific">Raphidocelis subcapitata</name>
    <dbReference type="NCBI Taxonomy" id="307507"/>
    <lineage>
        <taxon>Eukaryota</taxon>
        <taxon>Viridiplantae</taxon>
        <taxon>Chlorophyta</taxon>
        <taxon>core chlorophytes</taxon>
        <taxon>Chlorophyceae</taxon>
        <taxon>CS clade</taxon>
        <taxon>Sphaeropleales</taxon>
        <taxon>Selenastraceae</taxon>
        <taxon>Raphidocelis</taxon>
    </lineage>
</organism>
<dbReference type="Pfam" id="PF04438">
    <property type="entry name" value="zf-HIT"/>
    <property type="match status" value="1"/>
</dbReference>
<name>A0A2V0PCB0_9CHLO</name>
<dbReference type="GO" id="GO:0008270">
    <property type="term" value="F:zinc ion binding"/>
    <property type="evidence" value="ECO:0007669"/>
    <property type="project" value="UniProtKB-UniRule"/>
</dbReference>
<evidence type="ECO:0000256" key="4">
    <source>
        <dbReference type="PROSITE-ProRule" id="PRU00453"/>
    </source>
</evidence>
<sequence length="179" mass="19343">MFGKQKAAADGGGRRNTRSRKVSQRMAVVDHASRAQAARARLDALENDNADGAGDPFGLGEDDDDEFVLGSDGEEELPPGSQRKRKGGPKRKTRAMLAESKTPKTFARLLEDSGLEAQPAGVPSYLTAAVGPPTTHAARKFCTVCGFESPYTCVRCGSRFCSKRCYVVHTETRCLKFIS</sequence>
<protein>
    <submittedName>
        <fullName evidence="7">SWR1 complex subunit 6</fullName>
    </submittedName>
</protein>
<dbReference type="FunCoup" id="A0A2V0PCB0">
    <property type="interactions" value="1259"/>
</dbReference>
<evidence type="ECO:0000313" key="8">
    <source>
        <dbReference type="Proteomes" id="UP000247498"/>
    </source>
</evidence>
<reference evidence="7 8" key="1">
    <citation type="journal article" date="2018" name="Sci. Rep.">
        <title>Raphidocelis subcapitata (=Pseudokirchneriella subcapitata) provides an insight into genome evolution and environmental adaptations in the Sphaeropleales.</title>
        <authorList>
            <person name="Suzuki S."/>
            <person name="Yamaguchi H."/>
            <person name="Nakajima N."/>
            <person name="Kawachi M."/>
        </authorList>
    </citation>
    <scope>NUCLEOTIDE SEQUENCE [LARGE SCALE GENOMIC DNA]</scope>
    <source>
        <strain evidence="7 8">NIES-35</strain>
    </source>
</reference>
<keyword evidence="8" id="KW-1185">Reference proteome</keyword>
<feature type="compositionally biased region" description="Basic residues" evidence="5">
    <location>
        <begin position="82"/>
        <end position="94"/>
    </location>
</feature>
<dbReference type="CDD" id="cd21437">
    <property type="entry name" value="zf-HIT_ZNHIT1_like"/>
    <property type="match status" value="1"/>
</dbReference>
<keyword evidence="1" id="KW-0479">Metal-binding</keyword>
<dbReference type="InterPro" id="IPR007529">
    <property type="entry name" value="Znf_HIT"/>
</dbReference>
<dbReference type="PROSITE" id="PS51083">
    <property type="entry name" value="ZF_HIT"/>
    <property type="match status" value="1"/>
</dbReference>
<feature type="region of interest" description="Disordered" evidence="5">
    <location>
        <begin position="1"/>
        <end position="103"/>
    </location>
</feature>
<evidence type="ECO:0000256" key="1">
    <source>
        <dbReference type="ARBA" id="ARBA00022723"/>
    </source>
</evidence>
<dbReference type="STRING" id="307507.A0A2V0PCB0"/>
<dbReference type="GO" id="GO:0006338">
    <property type="term" value="P:chromatin remodeling"/>
    <property type="evidence" value="ECO:0007669"/>
    <property type="project" value="InterPro"/>
</dbReference>
<keyword evidence="3" id="KW-0862">Zinc</keyword>
<dbReference type="OrthoDB" id="74807at2759"/>
<dbReference type="InterPro" id="IPR039723">
    <property type="entry name" value="Vps71/ZNHIT1"/>
</dbReference>
<evidence type="ECO:0000256" key="3">
    <source>
        <dbReference type="ARBA" id="ARBA00022833"/>
    </source>
</evidence>
<evidence type="ECO:0000313" key="7">
    <source>
        <dbReference type="EMBL" id="GBF97491.1"/>
    </source>
</evidence>
<evidence type="ECO:0000259" key="6">
    <source>
        <dbReference type="PROSITE" id="PS51083"/>
    </source>
</evidence>
<gene>
    <name evidence="7" type="ORF">Rsub_10414</name>
</gene>
<evidence type="ECO:0000256" key="5">
    <source>
        <dbReference type="SAM" id="MobiDB-lite"/>
    </source>
</evidence>
<dbReference type="GO" id="GO:0005634">
    <property type="term" value="C:nucleus"/>
    <property type="evidence" value="ECO:0007669"/>
    <property type="project" value="UniProtKB-ARBA"/>
</dbReference>
<evidence type="ECO:0000256" key="2">
    <source>
        <dbReference type="ARBA" id="ARBA00022771"/>
    </source>
</evidence>
<accession>A0A2V0PCB0</accession>